<reference evidence="4 5" key="1">
    <citation type="journal article" date="2023" name="Front. Microbiol.">
        <title>Phylogeography and host specificity of Pasteurellaceae pathogenic to sea-farmed fish in the north-east Atlantic.</title>
        <authorList>
            <person name="Gulla S."/>
            <person name="Colquhoun D.J."/>
            <person name="Olsen A.B."/>
            <person name="Spilsberg B."/>
            <person name="Lagesen K."/>
            <person name="Aakesson C.P."/>
            <person name="Strom S."/>
            <person name="Manji F."/>
            <person name="Birkbeck T.H."/>
            <person name="Nilsen H.K."/>
        </authorList>
    </citation>
    <scope>NUCLEOTIDE SEQUENCE [LARGE SCALE GENOMIC DNA]</scope>
    <source>
        <strain evidence="4 5">NVIB3131</strain>
    </source>
</reference>
<accession>A0AAW8CGM8</accession>
<gene>
    <name evidence="4" type="ORF">QJU57_08690</name>
</gene>
<dbReference type="PANTHER" id="PTHR30576">
    <property type="entry name" value="COLANIC BIOSYNTHESIS UDP-GLUCOSE LIPID CARRIER TRANSFERASE"/>
    <property type="match status" value="1"/>
</dbReference>
<feature type="transmembrane region" description="Helical" evidence="2">
    <location>
        <begin position="115"/>
        <end position="135"/>
    </location>
</feature>
<dbReference type="InterPro" id="IPR003362">
    <property type="entry name" value="Bact_transf"/>
</dbReference>
<sequence length="429" mass="50094">MINSGFLTNSKKILKRVALFLLRNNATAFIFGFLFSIYLTGAVWWNIDWHFWLGIAPRENSVFAMTFVYVSTYLSLRSFSHYLGKLSFRYVIPLFVFWFFVCIACILILRVKYSIYYLAISATVMLLFLLVSTYINTVGKKQVVAYVPVGRVDELPDVHNITWEKLETPQKIDSNRYDMIMADLRADLSDEWEHFLADCTLQQIPVYHSNRLLELISGRVKIDHMYENELGSLLPSKNYQVLKRWLDIIIVLWSLPLVLPIMIIFAVLIKLESRGSIIFSQERVGQGGKIFTMYKFRSMYTGTATDMTTHSVDARVTRIGKLMRKTRIDELPQFFNVLKGDMSLIGPRAEFHKFVKEYEKAIPFYHYRHIIKPGISGWAQVMQGYNFGVDKTRIKQEYDFYYIKNFSFSMDLLILFKTIQTMLTGFGAR</sequence>
<keyword evidence="5" id="KW-1185">Reference proteome</keyword>
<evidence type="ECO:0000313" key="4">
    <source>
        <dbReference type="EMBL" id="MDP8149149.1"/>
    </source>
</evidence>
<protein>
    <submittedName>
        <fullName evidence="4">Sugar transferase</fullName>
    </submittedName>
</protein>
<feature type="domain" description="Bacterial sugar transferase" evidence="3">
    <location>
        <begin position="243"/>
        <end position="423"/>
    </location>
</feature>
<dbReference type="AlphaFoldDB" id="A0AAW8CGM8"/>
<name>A0AAW8CGM8_9PAST</name>
<feature type="transmembrane region" description="Helical" evidence="2">
    <location>
        <begin position="59"/>
        <end position="76"/>
    </location>
</feature>
<proteinExistence type="inferred from homology"/>
<dbReference type="GO" id="GO:0016780">
    <property type="term" value="F:phosphotransferase activity, for other substituted phosphate groups"/>
    <property type="evidence" value="ECO:0007669"/>
    <property type="project" value="TreeGrafter"/>
</dbReference>
<keyword evidence="2" id="KW-1133">Transmembrane helix</keyword>
<evidence type="ECO:0000256" key="2">
    <source>
        <dbReference type="SAM" id="Phobius"/>
    </source>
</evidence>
<keyword evidence="4" id="KW-0808">Transferase</keyword>
<comment type="caution">
    <text evidence="4">The sequence shown here is derived from an EMBL/GenBank/DDBJ whole genome shotgun (WGS) entry which is preliminary data.</text>
</comment>
<keyword evidence="2" id="KW-0472">Membrane</keyword>
<dbReference type="RefSeq" id="WP_306352086.1">
    <property type="nucleotide sequence ID" value="NZ_JASAWV010000014.1"/>
</dbReference>
<dbReference type="PANTHER" id="PTHR30576:SF0">
    <property type="entry name" value="UNDECAPRENYL-PHOSPHATE N-ACETYLGALACTOSAMINYL 1-PHOSPHATE TRANSFERASE-RELATED"/>
    <property type="match status" value="1"/>
</dbReference>
<organism evidence="4 5">
    <name type="scientific">Phocoenobacter atlanticus subsp. atlanticus</name>
    <dbReference type="NCBI Taxonomy" id="3061285"/>
    <lineage>
        <taxon>Bacteria</taxon>
        <taxon>Pseudomonadati</taxon>
        <taxon>Pseudomonadota</taxon>
        <taxon>Gammaproteobacteria</taxon>
        <taxon>Pasteurellales</taxon>
        <taxon>Pasteurellaceae</taxon>
        <taxon>Phocoenobacter</taxon>
        <taxon>Phocoenobacter atlanticus</taxon>
    </lineage>
</organism>
<feature type="transmembrane region" description="Helical" evidence="2">
    <location>
        <begin position="245"/>
        <end position="269"/>
    </location>
</feature>
<dbReference type="EMBL" id="JASAXT010000016">
    <property type="protein sequence ID" value="MDP8149149.1"/>
    <property type="molecule type" value="Genomic_DNA"/>
</dbReference>
<feature type="transmembrane region" description="Helical" evidence="2">
    <location>
        <begin position="88"/>
        <end position="109"/>
    </location>
</feature>
<dbReference type="Pfam" id="PF02397">
    <property type="entry name" value="Bac_transf"/>
    <property type="match status" value="1"/>
</dbReference>
<comment type="similarity">
    <text evidence="1">Belongs to the bacterial sugar transferase family.</text>
</comment>
<evidence type="ECO:0000259" key="3">
    <source>
        <dbReference type="Pfam" id="PF02397"/>
    </source>
</evidence>
<dbReference type="Proteomes" id="UP001226020">
    <property type="component" value="Unassembled WGS sequence"/>
</dbReference>
<keyword evidence="2" id="KW-0812">Transmembrane</keyword>
<evidence type="ECO:0000313" key="5">
    <source>
        <dbReference type="Proteomes" id="UP001226020"/>
    </source>
</evidence>
<feature type="transmembrane region" description="Helical" evidence="2">
    <location>
        <begin position="21"/>
        <end position="47"/>
    </location>
</feature>
<evidence type="ECO:0000256" key="1">
    <source>
        <dbReference type="ARBA" id="ARBA00006464"/>
    </source>
</evidence>